<dbReference type="SUPFAM" id="SSF52821">
    <property type="entry name" value="Rhodanese/Cell cycle control phosphatase"/>
    <property type="match status" value="1"/>
</dbReference>
<dbReference type="CDD" id="cd00158">
    <property type="entry name" value="RHOD"/>
    <property type="match status" value="1"/>
</dbReference>
<comment type="caution">
    <text evidence="2">The sequence shown here is derived from an EMBL/GenBank/DDBJ whole genome shotgun (WGS) entry which is preliminary data.</text>
</comment>
<dbReference type="PROSITE" id="PS50206">
    <property type="entry name" value="RHODANESE_3"/>
    <property type="match status" value="1"/>
</dbReference>
<dbReference type="PANTHER" id="PTHR45187:SF2">
    <property type="entry name" value="RHODANESE-LIKE DOMAIN-CONTAINING PROTEIN 11, CHLOROPLASTIC"/>
    <property type="match status" value="1"/>
</dbReference>
<name>A0ABR2YH19_9CHLO</name>
<dbReference type="Proteomes" id="UP001491310">
    <property type="component" value="Unassembled WGS sequence"/>
</dbReference>
<organism evidence="2 3">
    <name type="scientific">Coccomyxa subellipsoidea</name>
    <dbReference type="NCBI Taxonomy" id="248742"/>
    <lineage>
        <taxon>Eukaryota</taxon>
        <taxon>Viridiplantae</taxon>
        <taxon>Chlorophyta</taxon>
        <taxon>core chlorophytes</taxon>
        <taxon>Trebouxiophyceae</taxon>
        <taxon>Trebouxiophyceae incertae sedis</taxon>
        <taxon>Coccomyxaceae</taxon>
        <taxon>Coccomyxa</taxon>
    </lineage>
</organism>
<dbReference type="Pfam" id="PF00581">
    <property type="entry name" value="Rhodanese"/>
    <property type="match status" value="1"/>
</dbReference>
<evidence type="ECO:0000313" key="2">
    <source>
        <dbReference type="EMBL" id="KAK9905450.1"/>
    </source>
</evidence>
<gene>
    <name evidence="2" type="ORF">WJX75_000141</name>
</gene>
<evidence type="ECO:0000259" key="1">
    <source>
        <dbReference type="PROSITE" id="PS50206"/>
    </source>
</evidence>
<accession>A0ABR2YH19</accession>
<evidence type="ECO:0000313" key="3">
    <source>
        <dbReference type="Proteomes" id="UP001491310"/>
    </source>
</evidence>
<proteinExistence type="predicted"/>
<protein>
    <recommendedName>
        <fullName evidence="1">Rhodanese domain-containing protein</fullName>
    </recommendedName>
</protein>
<dbReference type="EMBL" id="JALJOT010000011">
    <property type="protein sequence ID" value="KAK9905450.1"/>
    <property type="molecule type" value="Genomic_DNA"/>
</dbReference>
<reference evidence="2 3" key="1">
    <citation type="journal article" date="2024" name="Nat. Commun.">
        <title>Phylogenomics reveals the evolutionary origins of lichenization in chlorophyte algae.</title>
        <authorList>
            <person name="Puginier C."/>
            <person name="Libourel C."/>
            <person name="Otte J."/>
            <person name="Skaloud P."/>
            <person name="Haon M."/>
            <person name="Grisel S."/>
            <person name="Petersen M."/>
            <person name="Berrin J.G."/>
            <person name="Delaux P.M."/>
            <person name="Dal Grande F."/>
            <person name="Keller J."/>
        </authorList>
    </citation>
    <scope>NUCLEOTIDE SEQUENCE [LARGE SCALE GENOMIC DNA]</scope>
    <source>
        <strain evidence="2 3">SAG 216-7</strain>
    </source>
</reference>
<keyword evidence="3" id="KW-1185">Reference proteome</keyword>
<dbReference type="PANTHER" id="PTHR45187">
    <property type="entry name" value="RHODANESE-LIKE DOMAIN-CONTAINING PROTEIN 11, CHLOROPLASTIC"/>
    <property type="match status" value="1"/>
</dbReference>
<dbReference type="Gene3D" id="3.40.250.10">
    <property type="entry name" value="Rhodanese-like domain"/>
    <property type="match status" value="1"/>
</dbReference>
<feature type="domain" description="Rhodanese" evidence="1">
    <location>
        <begin position="92"/>
        <end position="215"/>
    </location>
</feature>
<dbReference type="InterPro" id="IPR001763">
    <property type="entry name" value="Rhodanese-like_dom"/>
</dbReference>
<dbReference type="InterPro" id="IPR036873">
    <property type="entry name" value="Rhodanese-like_dom_sf"/>
</dbReference>
<dbReference type="InterPro" id="IPR044664">
    <property type="entry name" value="STR11-like"/>
</dbReference>
<sequence length="280" mass="30232">MAQQILSSSIQAKIISQRPAQGHVQPKTIHALKRVSAPKVQRRILSPLCAATSPSPGGDYTTELANAEKRWEDQIRDGRVKSISASAAGELKQEGWVFLDVRPPTEVAKAGVEGSIEIPIYIPETEWSVVNLLKQASNFGLGGWWLGGSHMIPNQQFLREVQTKIPKDAKVIVACQKGLRSLSAAEQLSRAGYTTIAWVNGGLDTAKKTDLPVVNSDDLRYGGIGGLSELLGWNDVQREKNAGALGGPSGPIKLAAGVLLLDGVWFAYDYIQEFLHKGGQ</sequence>
<dbReference type="SMART" id="SM00450">
    <property type="entry name" value="RHOD"/>
    <property type="match status" value="1"/>
</dbReference>